<evidence type="ECO:0000256" key="3">
    <source>
        <dbReference type="ARBA" id="ARBA00022478"/>
    </source>
</evidence>
<evidence type="ECO:0000256" key="2">
    <source>
        <dbReference type="ARBA" id="ARBA00009307"/>
    </source>
</evidence>
<dbReference type="InterPro" id="IPR005576">
    <property type="entry name" value="Rpb7-like_N"/>
</dbReference>
<dbReference type="GO" id="GO:0006368">
    <property type="term" value="P:transcription elongation by RNA polymerase II"/>
    <property type="evidence" value="ECO:0007669"/>
    <property type="project" value="EnsemblFungi"/>
</dbReference>
<evidence type="ECO:0000313" key="7">
    <source>
        <dbReference type="EMBL" id="ORD94561.1"/>
    </source>
</evidence>
<dbReference type="GO" id="GO:0000932">
    <property type="term" value="C:P-body"/>
    <property type="evidence" value="ECO:0007669"/>
    <property type="project" value="EnsemblFungi"/>
</dbReference>
<dbReference type="VEuPathDB" id="MicrosporidiaDB:ECANGB1_551"/>
<gene>
    <name evidence="7" type="primary">RPB7</name>
    <name evidence="7" type="ORF">ECANGB1_551</name>
</gene>
<proteinExistence type="inferred from homology"/>
<dbReference type="Gene3D" id="3.30.1490.120">
    <property type="entry name" value="RNA polymerase Rpb7-like, N-terminal domain"/>
    <property type="match status" value="1"/>
</dbReference>
<feature type="domain" description="RNA polymerase Rpb7-like N-terminal" evidence="6">
    <location>
        <begin position="10"/>
        <end position="62"/>
    </location>
</feature>
<dbReference type="InterPro" id="IPR045113">
    <property type="entry name" value="Rpb7-like"/>
</dbReference>
<organism evidence="7 8">
    <name type="scientific">Enterospora canceri</name>
    <dbReference type="NCBI Taxonomy" id="1081671"/>
    <lineage>
        <taxon>Eukaryota</taxon>
        <taxon>Fungi</taxon>
        <taxon>Fungi incertae sedis</taxon>
        <taxon>Microsporidia</taxon>
        <taxon>Enterocytozoonidae</taxon>
        <taxon>Enterospora</taxon>
    </lineage>
</organism>
<dbReference type="InterPro" id="IPR036898">
    <property type="entry name" value="RNA_pol_Rpb7-like_N_sf"/>
</dbReference>
<dbReference type="GO" id="GO:0000956">
    <property type="term" value="P:nuclear-transcribed mRNA catabolic process"/>
    <property type="evidence" value="ECO:0007669"/>
    <property type="project" value="EnsemblFungi"/>
</dbReference>
<evidence type="ECO:0000256" key="4">
    <source>
        <dbReference type="ARBA" id="ARBA00023163"/>
    </source>
</evidence>
<comment type="similarity">
    <text evidence="2">Belongs to the eukaryotic RPB7/RPC8 RNA polymerase subunit family.</text>
</comment>
<name>A0A1Y1S923_9MICR</name>
<dbReference type="GO" id="GO:0031369">
    <property type="term" value="F:translation initiation factor binding"/>
    <property type="evidence" value="ECO:0007669"/>
    <property type="project" value="EnsemblFungi"/>
</dbReference>
<dbReference type="GO" id="GO:0045948">
    <property type="term" value="P:positive regulation of translational initiation"/>
    <property type="evidence" value="ECO:0007669"/>
    <property type="project" value="EnsemblFungi"/>
</dbReference>
<dbReference type="GO" id="GO:0003727">
    <property type="term" value="F:single-stranded RNA binding"/>
    <property type="evidence" value="ECO:0007669"/>
    <property type="project" value="EnsemblFungi"/>
</dbReference>
<keyword evidence="8" id="KW-1185">Reference proteome</keyword>
<dbReference type="Proteomes" id="UP000192639">
    <property type="component" value="Unassembled WGS sequence"/>
</dbReference>
<dbReference type="GO" id="GO:0003697">
    <property type="term" value="F:single-stranded DNA binding"/>
    <property type="evidence" value="ECO:0007669"/>
    <property type="project" value="EnsemblFungi"/>
</dbReference>
<dbReference type="Pfam" id="PF00575">
    <property type="entry name" value="S1"/>
    <property type="match status" value="1"/>
</dbReference>
<dbReference type="GO" id="GO:0060213">
    <property type="term" value="P:positive regulation of nuclear-transcribed mRNA poly(A) tail shortening"/>
    <property type="evidence" value="ECO:0007669"/>
    <property type="project" value="EnsemblFungi"/>
</dbReference>
<dbReference type="InterPro" id="IPR003029">
    <property type="entry name" value="S1_domain"/>
</dbReference>
<evidence type="ECO:0000313" key="8">
    <source>
        <dbReference type="Proteomes" id="UP000192639"/>
    </source>
</evidence>
<comment type="caution">
    <text evidence="7">The sequence shown here is derived from an EMBL/GenBank/DDBJ whole genome shotgun (WGS) entry which is preliminary data.</text>
</comment>
<dbReference type="Pfam" id="PF03876">
    <property type="entry name" value="SHS2_Rpb7-N"/>
    <property type="match status" value="1"/>
</dbReference>
<dbReference type="EMBL" id="LWDP01000016">
    <property type="protein sequence ID" value="ORD94561.1"/>
    <property type="molecule type" value="Genomic_DNA"/>
</dbReference>
<keyword evidence="3" id="KW-0240">DNA-directed RNA polymerase</keyword>
<feature type="domain" description="S1 motif" evidence="5">
    <location>
        <begin position="80"/>
        <end position="139"/>
    </location>
</feature>
<accession>A0A1Y1S923</accession>
<dbReference type="Gene3D" id="2.40.50.140">
    <property type="entry name" value="Nucleic acid-binding proteins"/>
    <property type="match status" value="2"/>
</dbReference>
<protein>
    <submittedName>
        <fullName evidence="7">RPB7</fullName>
    </submittedName>
</protein>
<dbReference type="SUPFAM" id="SSF88798">
    <property type="entry name" value="N-terminal, heterodimerisation domain of RBP7 (RpoE)"/>
    <property type="match status" value="1"/>
</dbReference>
<keyword evidence="4" id="KW-0804">Transcription</keyword>
<dbReference type="GO" id="GO:0003968">
    <property type="term" value="F:RNA-directed RNA polymerase activity"/>
    <property type="evidence" value="ECO:0007669"/>
    <property type="project" value="EnsemblFungi"/>
</dbReference>
<dbReference type="SUPFAM" id="SSF50249">
    <property type="entry name" value="Nucleic acid-binding proteins"/>
    <property type="match status" value="1"/>
</dbReference>
<dbReference type="GO" id="GO:0010590">
    <property type="term" value="P:regulation of septum digestion after cytokinesis"/>
    <property type="evidence" value="ECO:0007669"/>
    <property type="project" value="EnsemblFungi"/>
</dbReference>
<dbReference type="PANTHER" id="PTHR12709:SF4">
    <property type="entry name" value="DNA-DIRECTED RNA POLYMERASE II SUBUNIT RPB7"/>
    <property type="match status" value="1"/>
</dbReference>
<dbReference type="GO" id="GO:0005665">
    <property type="term" value="C:RNA polymerase II, core complex"/>
    <property type="evidence" value="ECO:0007669"/>
    <property type="project" value="EnsemblFungi"/>
</dbReference>
<evidence type="ECO:0000256" key="1">
    <source>
        <dbReference type="ARBA" id="ARBA00004123"/>
    </source>
</evidence>
<sequence>MFMKKVFTQVVNLSPQYIGANMHGLVRQYLIENVEGTCSPHGFTITVVDVRSISEGAIMLNGYTKFRIEYEALVLNPVRGEVVEAPIVSANKMGYFASVGPLSIFISTYQIPAELQNTLAANDTVRLRIIGTKADSEKIYAIGTLKDECLGAVV</sequence>
<dbReference type="InterPro" id="IPR012340">
    <property type="entry name" value="NA-bd_OB-fold"/>
</dbReference>
<comment type="subcellular location">
    <subcellularLocation>
        <location evidence="1">Nucleus</location>
    </subcellularLocation>
</comment>
<dbReference type="PANTHER" id="PTHR12709">
    <property type="entry name" value="DNA-DIRECTED RNA POLYMERASE II, III"/>
    <property type="match status" value="1"/>
</dbReference>
<dbReference type="GO" id="GO:1990328">
    <property type="term" value="C:RPB4-RPB7 complex"/>
    <property type="evidence" value="ECO:0007669"/>
    <property type="project" value="EnsemblFungi"/>
</dbReference>
<evidence type="ECO:0000259" key="5">
    <source>
        <dbReference type="Pfam" id="PF00575"/>
    </source>
</evidence>
<evidence type="ECO:0000259" key="6">
    <source>
        <dbReference type="Pfam" id="PF03876"/>
    </source>
</evidence>
<dbReference type="AlphaFoldDB" id="A0A1Y1S923"/>
<reference evidence="7 8" key="1">
    <citation type="journal article" date="2017" name="Environ. Microbiol.">
        <title>Decay of the glycolytic pathway and adaptation to intranuclear parasitism within Enterocytozoonidae microsporidia.</title>
        <authorList>
            <person name="Wiredu Boakye D."/>
            <person name="Jaroenlak P."/>
            <person name="Prachumwat A."/>
            <person name="Williams T.A."/>
            <person name="Bateman K.S."/>
            <person name="Itsathitphaisarn O."/>
            <person name="Sritunyalucksana K."/>
            <person name="Paszkiewicz K.H."/>
            <person name="Moore K.A."/>
            <person name="Stentiford G.D."/>
            <person name="Williams B.A."/>
        </authorList>
    </citation>
    <scope>NUCLEOTIDE SEQUENCE [LARGE SCALE GENOMIC DNA]</scope>
    <source>
        <strain evidence="7 8">GB1</strain>
    </source>
</reference>
<dbReference type="OrthoDB" id="1162399at2759"/>
<dbReference type="GO" id="GO:0006367">
    <property type="term" value="P:transcription initiation at RNA polymerase II promoter"/>
    <property type="evidence" value="ECO:0007669"/>
    <property type="project" value="EnsemblFungi"/>
</dbReference>